<name>A0A803VDF3_FICAL</name>
<dbReference type="Gene3D" id="3.10.100.10">
    <property type="entry name" value="Mannose-Binding Protein A, subunit A"/>
    <property type="match status" value="1"/>
</dbReference>
<feature type="transmembrane region" description="Helical" evidence="3">
    <location>
        <begin position="92"/>
        <end position="116"/>
    </location>
</feature>
<dbReference type="CDD" id="cd03590">
    <property type="entry name" value="CLECT_DC-SIGN_like"/>
    <property type="match status" value="1"/>
</dbReference>
<dbReference type="InterPro" id="IPR016186">
    <property type="entry name" value="C-type_lectin-like/link_sf"/>
</dbReference>
<feature type="domain" description="C-type lectin" evidence="4">
    <location>
        <begin position="156"/>
        <end position="267"/>
    </location>
</feature>
<dbReference type="Ensembl" id="ENSFALT00000045005.1">
    <property type="protein sequence ID" value="ENSFALP00000020759.1"/>
    <property type="gene ID" value="ENSFALG00000026599.1"/>
</dbReference>
<reference evidence="5" key="2">
    <citation type="submission" date="2025-09" db="UniProtKB">
        <authorList>
            <consortium name="Ensembl"/>
        </authorList>
    </citation>
    <scope>IDENTIFICATION</scope>
</reference>
<keyword evidence="2" id="KW-0430">Lectin</keyword>
<protein>
    <recommendedName>
        <fullName evidence="4">C-type lectin domain-containing protein</fullName>
    </recommendedName>
</protein>
<organism evidence="5 6">
    <name type="scientific">Ficedula albicollis</name>
    <name type="common">Collared flycatcher</name>
    <name type="synonym">Muscicapa albicollis</name>
    <dbReference type="NCBI Taxonomy" id="59894"/>
    <lineage>
        <taxon>Eukaryota</taxon>
        <taxon>Metazoa</taxon>
        <taxon>Chordata</taxon>
        <taxon>Craniata</taxon>
        <taxon>Vertebrata</taxon>
        <taxon>Euteleostomi</taxon>
        <taxon>Archelosauria</taxon>
        <taxon>Archosauria</taxon>
        <taxon>Dinosauria</taxon>
        <taxon>Saurischia</taxon>
        <taxon>Theropoda</taxon>
        <taxon>Coelurosauria</taxon>
        <taxon>Aves</taxon>
        <taxon>Neognathae</taxon>
        <taxon>Neoaves</taxon>
        <taxon>Telluraves</taxon>
        <taxon>Australaves</taxon>
        <taxon>Passeriformes</taxon>
        <taxon>Muscicapidae</taxon>
        <taxon>Ficedula</taxon>
    </lineage>
</organism>
<evidence type="ECO:0000256" key="3">
    <source>
        <dbReference type="SAM" id="Phobius"/>
    </source>
</evidence>
<comment type="subcellular location">
    <subcellularLocation>
        <location evidence="1">Cell membrane</location>
        <topology evidence="1">Single-pass type II membrane protein</topology>
    </subcellularLocation>
</comment>
<dbReference type="AlphaFoldDB" id="A0A803VDF3"/>
<dbReference type="Proteomes" id="UP000016665">
    <property type="component" value="Unplaced"/>
</dbReference>
<dbReference type="InterPro" id="IPR050828">
    <property type="entry name" value="C-type_lectin/matrix_domain"/>
</dbReference>
<evidence type="ECO:0000313" key="6">
    <source>
        <dbReference type="Proteomes" id="UP000016665"/>
    </source>
</evidence>
<dbReference type="Pfam" id="PF00059">
    <property type="entry name" value="Lectin_C"/>
    <property type="match status" value="1"/>
</dbReference>
<evidence type="ECO:0000313" key="5">
    <source>
        <dbReference type="Ensembl" id="ENSFALP00000020759.1"/>
    </source>
</evidence>
<dbReference type="GeneTree" id="ENSGT00940000160666"/>
<evidence type="ECO:0000259" key="4">
    <source>
        <dbReference type="PROSITE" id="PS50041"/>
    </source>
</evidence>
<proteinExistence type="predicted"/>
<evidence type="ECO:0000256" key="2">
    <source>
        <dbReference type="ARBA" id="ARBA00022734"/>
    </source>
</evidence>
<sequence length="302" mass="34659">MQAGLVIKREIIKYPQSSPCVTVLCGSEALLVTGSRTCFQHLWGSPVLGPSRVLGYRATWAILSPALGRDMLTLALYFSAPAEERSCSWLNIWVFLIFALPIKAAFLTICLVVLFWHSSEQPRALQQQFSEWKCDSAVPQGTDRAWTCCPEGWRRFQRSCYFLSRDKMNWAESEQNCTGMGSQLVVINSKAEQEFLFKQIKQPPQRKNFYIGLFVDKEGQWQWVDKTPYNVTAAFWRKGEPHGGRDENCTVIHNPETTLNNWSDSSCFWNFSRIPEKTLNNWNDSRCVWNFTRICEAAAVTV</sequence>
<dbReference type="GO" id="GO:0005886">
    <property type="term" value="C:plasma membrane"/>
    <property type="evidence" value="ECO:0007669"/>
    <property type="project" value="UniProtKB-SubCell"/>
</dbReference>
<keyword evidence="3" id="KW-1133">Transmembrane helix</keyword>
<dbReference type="PANTHER" id="PTHR45710:SF31">
    <property type="entry name" value="EARLY ACTIVATION ANTIGEN CD69"/>
    <property type="match status" value="1"/>
</dbReference>
<dbReference type="PANTHER" id="PTHR45710">
    <property type="entry name" value="C-TYPE LECTIN DOMAIN-CONTAINING PROTEIN 180"/>
    <property type="match status" value="1"/>
</dbReference>
<dbReference type="InterPro" id="IPR016187">
    <property type="entry name" value="CTDL_fold"/>
</dbReference>
<keyword evidence="6" id="KW-1185">Reference proteome</keyword>
<dbReference type="SMART" id="SM00034">
    <property type="entry name" value="CLECT"/>
    <property type="match status" value="1"/>
</dbReference>
<accession>A0A803VDF3</accession>
<dbReference type="SUPFAM" id="SSF56436">
    <property type="entry name" value="C-type lectin-like"/>
    <property type="match status" value="1"/>
</dbReference>
<dbReference type="InterPro" id="IPR033989">
    <property type="entry name" value="CD209-like_CTLD"/>
</dbReference>
<dbReference type="InterPro" id="IPR001304">
    <property type="entry name" value="C-type_lectin-like"/>
</dbReference>
<keyword evidence="3" id="KW-0812">Transmembrane</keyword>
<keyword evidence="3" id="KW-0472">Membrane</keyword>
<reference evidence="5" key="1">
    <citation type="submission" date="2025-08" db="UniProtKB">
        <authorList>
            <consortium name="Ensembl"/>
        </authorList>
    </citation>
    <scope>IDENTIFICATION</scope>
</reference>
<evidence type="ECO:0000256" key="1">
    <source>
        <dbReference type="ARBA" id="ARBA00004401"/>
    </source>
</evidence>
<dbReference type="PROSITE" id="PS50041">
    <property type="entry name" value="C_TYPE_LECTIN_2"/>
    <property type="match status" value="1"/>
</dbReference>
<dbReference type="GO" id="GO:0030246">
    <property type="term" value="F:carbohydrate binding"/>
    <property type="evidence" value="ECO:0007669"/>
    <property type="project" value="UniProtKB-KW"/>
</dbReference>